<evidence type="ECO:0000313" key="3">
    <source>
        <dbReference type="Proteomes" id="UP000253507"/>
    </source>
</evidence>
<gene>
    <name evidence="2" type="ORF">DQ392_08035</name>
</gene>
<dbReference type="RefSeq" id="WP_114014825.1">
    <property type="nucleotide sequence ID" value="NZ_QOIM01000026.1"/>
</dbReference>
<comment type="caution">
    <text evidence="2">The sequence shown here is derived from an EMBL/GenBank/DDBJ whole genome shotgun (WGS) entry which is preliminary data.</text>
</comment>
<feature type="region of interest" description="Disordered" evidence="1">
    <location>
        <begin position="1"/>
        <end position="37"/>
    </location>
</feature>
<evidence type="ECO:0000313" key="2">
    <source>
        <dbReference type="EMBL" id="RCG21657.1"/>
    </source>
</evidence>
<feature type="compositionally biased region" description="Polar residues" evidence="1">
    <location>
        <begin position="22"/>
        <end position="37"/>
    </location>
</feature>
<dbReference type="EMBL" id="QOIM01000026">
    <property type="protein sequence ID" value="RCG21657.1"/>
    <property type="molecule type" value="Genomic_DNA"/>
</dbReference>
<feature type="region of interest" description="Disordered" evidence="1">
    <location>
        <begin position="66"/>
        <end position="90"/>
    </location>
</feature>
<proteinExistence type="predicted"/>
<evidence type="ECO:0000256" key="1">
    <source>
        <dbReference type="SAM" id="MobiDB-lite"/>
    </source>
</evidence>
<dbReference type="Proteomes" id="UP000253507">
    <property type="component" value="Unassembled WGS sequence"/>
</dbReference>
<dbReference type="AlphaFoldDB" id="A0A367EW97"/>
<dbReference type="OrthoDB" id="4319663at2"/>
<keyword evidence="3" id="KW-1185">Reference proteome</keyword>
<accession>A0A367EW97</accession>
<sequence>MTPHETPRGHDPHQAAVDRANTALQTHTLTEGWRNSPSQTLGRVLADLLHWCDDTQRDFDAALARARRQHAAEAGGGPLQPREAVDGESP</sequence>
<reference evidence="2 3" key="1">
    <citation type="submission" date="2018-06" db="EMBL/GenBank/DDBJ databases">
        <title>Streptomyces reniochalinae sp. nov. and Streptomyces diacarnus sp. nov. from marine sponges.</title>
        <authorList>
            <person name="Li L."/>
        </authorList>
    </citation>
    <scope>NUCLEOTIDE SEQUENCE [LARGE SCALE GENOMIC DNA]</scope>
    <source>
        <strain evidence="2 3">LHW50302</strain>
    </source>
</reference>
<feature type="compositionally biased region" description="Basic and acidic residues" evidence="1">
    <location>
        <begin position="1"/>
        <end position="13"/>
    </location>
</feature>
<name>A0A367EW97_9ACTN</name>
<organism evidence="2 3">
    <name type="scientific">Streptomyces reniochalinae</name>
    <dbReference type="NCBI Taxonomy" id="2250578"/>
    <lineage>
        <taxon>Bacteria</taxon>
        <taxon>Bacillati</taxon>
        <taxon>Actinomycetota</taxon>
        <taxon>Actinomycetes</taxon>
        <taxon>Kitasatosporales</taxon>
        <taxon>Streptomycetaceae</taxon>
        <taxon>Streptomyces</taxon>
    </lineage>
</organism>
<protein>
    <submittedName>
        <fullName evidence="2">Uncharacterized protein</fullName>
    </submittedName>
</protein>